<gene>
    <name evidence="7" type="primary">hxsC</name>
    <name evidence="7" type="ORF">IU514_12345</name>
</gene>
<dbReference type="InterPro" id="IPR024032">
    <property type="entry name" value="rSAM_paired_HxsC"/>
</dbReference>
<dbReference type="SFLD" id="SFLDG01067">
    <property type="entry name" value="SPASM/twitch_domain_containing"/>
    <property type="match status" value="1"/>
</dbReference>
<dbReference type="SFLD" id="SFLDG01103">
    <property type="entry name" value="Uncharacterised_Radical_SAM_Su"/>
    <property type="match status" value="1"/>
</dbReference>
<dbReference type="InterPro" id="IPR058240">
    <property type="entry name" value="rSAM_sf"/>
</dbReference>
<dbReference type="CDD" id="cd01335">
    <property type="entry name" value="Radical_SAM"/>
    <property type="match status" value="1"/>
</dbReference>
<dbReference type="SFLD" id="SFLDS00029">
    <property type="entry name" value="Radical_SAM"/>
    <property type="match status" value="1"/>
</dbReference>
<dbReference type="PROSITE" id="PS51918">
    <property type="entry name" value="RADICAL_SAM"/>
    <property type="match status" value="1"/>
</dbReference>
<comment type="cofactor">
    <cofactor evidence="1">
        <name>[4Fe-4S] cluster</name>
        <dbReference type="ChEBI" id="CHEBI:49883"/>
    </cofactor>
</comment>
<evidence type="ECO:0000259" key="6">
    <source>
        <dbReference type="PROSITE" id="PS51918"/>
    </source>
</evidence>
<dbReference type="RefSeq" id="WP_194931403.1">
    <property type="nucleotide sequence ID" value="NZ_JADLZT010000006.1"/>
</dbReference>
<keyword evidence="8" id="KW-1185">Reference proteome</keyword>
<comment type="caution">
    <text evidence="7">The sequence shown here is derived from an EMBL/GenBank/DDBJ whole genome shotgun (WGS) entry which is preliminary data.</text>
</comment>
<evidence type="ECO:0000256" key="1">
    <source>
        <dbReference type="ARBA" id="ARBA00001966"/>
    </source>
</evidence>
<dbReference type="PANTHER" id="PTHR11228:SF7">
    <property type="entry name" value="PQQA PEPTIDE CYCLASE"/>
    <property type="match status" value="1"/>
</dbReference>
<proteinExistence type="predicted"/>
<dbReference type="InterPro" id="IPR050377">
    <property type="entry name" value="Radical_SAM_PqqE_MftC-like"/>
</dbReference>
<dbReference type="Pfam" id="PF04055">
    <property type="entry name" value="Radical_SAM"/>
    <property type="match status" value="1"/>
</dbReference>
<evidence type="ECO:0000313" key="8">
    <source>
        <dbReference type="Proteomes" id="UP001429984"/>
    </source>
</evidence>
<evidence type="ECO:0000256" key="5">
    <source>
        <dbReference type="ARBA" id="ARBA00023014"/>
    </source>
</evidence>
<reference evidence="7 8" key="1">
    <citation type="submission" date="2020-11" db="EMBL/GenBank/DDBJ databases">
        <title>Draft Genome Sequence and Secondary Metabolite Biosynthetic Potential of the Lysobacter niastensis Type strain DSM 18481.</title>
        <authorList>
            <person name="Turrini P."/>
            <person name="Artuso I."/>
            <person name="Tescari M."/>
            <person name="Lugli G.A."/>
            <person name="Frangipani E."/>
            <person name="Ventura M."/>
            <person name="Visca P."/>
        </authorList>
    </citation>
    <scope>NUCLEOTIDE SEQUENCE [LARGE SCALE GENOMIC DNA]</scope>
    <source>
        <strain evidence="7 8">DSM 18481</strain>
    </source>
</reference>
<dbReference type="InterPro" id="IPR013785">
    <property type="entry name" value="Aldolase_TIM"/>
</dbReference>
<feature type="domain" description="Radical SAM core" evidence="6">
    <location>
        <begin position="104"/>
        <end position="325"/>
    </location>
</feature>
<dbReference type="EMBL" id="JADLZT010000006">
    <property type="protein sequence ID" value="MBF6024816.1"/>
    <property type="molecule type" value="Genomic_DNA"/>
</dbReference>
<evidence type="ECO:0000256" key="2">
    <source>
        <dbReference type="ARBA" id="ARBA00022691"/>
    </source>
</evidence>
<name>A0ABS0BAU1_9GAMM</name>
<evidence type="ECO:0000256" key="3">
    <source>
        <dbReference type="ARBA" id="ARBA00022723"/>
    </source>
</evidence>
<dbReference type="SUPFAM" id="SSF102114">
    <property type="entry name" value="Radical SAM enzymes"/>
    <property type="match status" value="1"/>
</dbReference>
<organism evidence="7 8">
    <name type="scientific">Lysobacter niastensis</name>
    <dbReference type="NCBI Taxonomy" id="380629"/>
    <lineage>
        <taxon>Bacteria</taxon>
        <taxon>Pseudomonadati</taxon>
        <taxon>Pseudomonadota</taxon>
        <taxon>Gammaproteobacteria</taxon>
        <taxon>Lysobacterales</taxon>
        <taxon>Lysobacteraceae</taxon>
        <taxon>Lysobacter</taxon>
    </lineage>
</organism>
<dbReference type="NCBIfam" id="TIGR03977">
    <property type="entry name" value="rSAM_pair_HxsC"/>
    <property type="match status" value="1"/>
</dbReference>
<keyword evidence="4" id="KW-0408">Iron</keyword>
<dbReference type="PANTHER" id="PTHR11228">
    <property type="entry name" value="RADICAL SAM DOMAIN PROTEIN"/>
    <property type="match status" value="1"/>
</dbReference>
<dbReference type="InterPro" id="IPR007197">
    <property type="entry name" value="rSAM"/>
</dbReference>
<dbReference type="Proteomes" id="UP001429984">
    <property type="component" value="Unassembled WGS sequence"/>
</dbReference>
<evidence type="ECO:0000313" key="7">
    <source>
        <dbReference type="EMBL" id="MBF6024816.1"/>
    </source>
</evidence>
<keyword evidence="5" id="KW-0411">Iron-sulfur</keyword>
<sequence>MLALEAKATLEGWGHRGQYKVAGLQDFAAARLPLERMLLDLRPSSGVPTRSMLTRLPWAGFLVDSKEAAPPGRRWLHLHGNARTVQPGDVVEVIPSLGKVGVRYRRGSNGNVLFATERCNSFCLMCSQPPRKIEDDWRVAQLCELAELIDPDEQSLAISGGEPTLLGDGLPQVIRHCSVALPKTHLHVLSNGRLLGEDDYAASFRDLHPHLTWGVPLYSDSFAVHDHIVQSEGAFAQTVRGLYALERAAQRIEVRVVLVRPTVERLAALARFLYRNMPFVEHVALMGVEPIGFAKANHAAVWLDPVDMAQALGEAVTFLSERGMRVSLYNLPLCVLPRDLWPYARQSISDWKQDYLAACSGCAVQAHCSGFFSWINDQWRSRAIAPIPSFAEVLDE</sequence>
<dbReference type="Gene3D" id="3.20.20.70">
    <property type="entry name" value="Aldolase class I"/>
    <property type="match status" value="1"/>
</dbReference>
<keyword evidence="2" id="KW-0949">S-adenosyl-L-methionine</keyword>
<evidence type="ECO:0000256" key="4">
    <source>
        <dbReference type="ARBA" id="ARBA00023004"/>
    </source>
</evidence>
<accession>A0ABS0BAU1</accession>
<protein>
    <submittedName>
        <fullName evidence="7">His-Xaa-Ser system radical SAM maturase HxsC</fullName>
    </submittedName>
</protein>
<keyword evidence="3" id="KW-0479">Metal-binding</keyword>